<comment type="caution">
    <text evidence="1">The sequence shown here is derived from an EMBL/GenBank/DDBJ whole genome shotgun (WGS) entry which is preliminary data.</text>
</comment>
<sequence length="537" mass="61114">MLKFNALKLHTFAVKSQLRHFSKSLSNYIDLSSHNSIKDTINFIDLSPKIESVNDFNDIINHHATILDSKSNKTEEEYTDLYNLSLKLSKLLESTLDVNEEVKKEILNNLIERFTKYNYAISTLAFKKLLNDKTSLSQNSINQLITHNPGRVESSWNLYNSLKPENQSHDEILVSTMKKLLFGDPVEVKENLHAVDLQKLVKIMKLYETVGNKDLIDESLSIELVKSLIRLECTAVITQMVIPSSIFEKIISDSSIELNNSDYLYFYEASINNGVSLSGNSLLKSFMPISKLQLTSHVESENLKTLKSTLNIETIELAPLPDVVDEIRENILELGLDDNPRIMLDLIKSAGFHSNDLQTAINYFQNYQSKIPDGTPEQNDLKSTLSLVCVYDCIYKEDGKMIDVAEALVPQSPLPASNNLSSLILYHGWFGNTDKSFDIYNQALNLFLKPHEGNESNRGMLIQSLIIVSLLGKEVELSRLIKQKSLEHNSLDEVYEIKITNIFKEYGDIVEEVKEDEGEFRKSFKKIILRTIMEMSP</sequence>
<dbReference type="EMBL" id="BTGB01000003">
    <property type="protein sequence ID" value="GMM45886.1"/>
    <property type="molecule type" value="Genomic_DNA"/>
</dbReference>
<evidence type="ECO:0000313" key="1">
    <source>
        <dbReference type="EMBL" id="GMM45886.1"/>
    </source>
</evidence>
<keyword evidence="2" id="KW-1185">Reference proteome</keyword>
<gene>
    <name evidence="1" type="ORF">DAPK24_024610</name>
</gene>
<dbReference type="AlphaFoldDB" id="A0AAV5R322"/>
<evidence type="ECO:0000313" key="2">
    <source>
        <dbReference type="Proteomes" id="UP001378960"/>
    </source>
</evidence>
<proteinExistence type="predicted"/>
<name>A0AAV5R322_PICKL</name>
<organism evidence="1 2">
    <name type="scientific">Pichia kluyveri</name>
    <name type="common">Yeast</name>
    <dbReference type="NCBI Taxonomy" id="36015"/>
    <lineage>
        <taxon>Eukaryota</taxon>
        <taxon>Fungi</taxon>
        <taxon>Dikarya</taxon>
        <taxon>Ascomycota</taxon>
        <taxon>Saccharomycotina</taxon>
        <taxon>Pichiomycetes</taxon>
        <taxon>Pichiales</taxon>
        <taxon>Pichiaceae</taxon>
        <taxon>Pichia</taxon>
    </lineage>
</organism>
<reference evidence="1 2" key="1">
    <citation type="journal article" date="2023" name="Elife">
        <title>Identification of key yeast species and microbe-microbe interactions impacting larval growth of Drosophila in the wild.</title>
        <authorList>
            <person name="Mure A."/>
            <person name="Sugiura Y."/>
            <person name="Maeda R."/>
            <person name="Honda K."/>
            <person name="Sakurai N."/>
            <person name="Takahashi Y."/>
            <person name="Watada M."/>
            <person name="Katoh T."/>
            <person name="Gotoh A."/>
            <person name="Gotoh Y."/>
            <person name="Taniguchi I."/>
            <person name="Nakamura K."/>
            <person name="Hayashi T."/>
            <person name="Katayama T."/>
            <person name="Uemura T."/>
            <person name="Hattori Y."/>
        </authorList>
    </citation>
    <scope>NUCLEOTIDE SEQUENCE [LARGE SCALE GENOMIC DNA]</scope>
    <source>
        <strain evidence="1 2">PK-24</strain>
    </source>
</reference>
<accession>A0AAV5R322</accession>
<protein>
    <submittedName>
        <fullName evidence="1">Uncharacterized protein</fullName>
    </submittedName>
</protein>
<dbReference type="Proteomes" id="UP001378960">
    <property type="component" value="Unassembled WGS sequence"/>
</dbReference>